<dbReference type="EMBL" id="CP047475">
    <property type="protein sequence ID" value="QIA64109.1"/>
    <property type="molecule type" value="Genomic_DNA"/>
</dbReference>
<feature type="signal peptide" evidence="2">
    <location>
        <begin position="1"/>
        <end position="18"/>
    </location>
</feature>
<keyword evidence="2" id="KW-0732">Signal</keyword>
<dbReference type="RefSeq" id="WP_164649018.1">
    <property type="nucleotide sequence ID" value="NZ_CP047475.1"/>
</dbReference>
<proteinExistence type="predicted"/>
<evidence type="ECO:0000313" key="3">
    <source>
        <dbReference type="EMBL" id="QIA64109.1"/>
    </source>
</evidence>
<name>A0A7Z2T4A3_9VIBR</name>
<protein>
    <submittedName>
        <fullName evidence="3">CG2 omega domain protein</fullName>
    </submittedName>
</protein>
<dbReference type="KEGG" id="vas:GT360_11555"/>
<feature type="chain" id="PRO_5030621145" evidence="2">
    <location>
        <begin position="19"/>
        <end position="81"/>
    </location>
</feature>
<keyword evidence="4" id="KW-1185">Reference proteome</keyword>
<dbReference type="AlphaFoldDB" id="A0A7Z2T4A3"/>
<evidence type="ECO:0000256" key="1">
    <source>
        <dbReference type="SAM" id="MobiDB-lite"/>
    </source>
</evidence>
<evidence type="ECO:0000313" key="4">
    <source>
        <dbReference type="Proteomes" id="UP000464262"/>
    </source>
</evidence>
<reference evidence="3 4" key="1">
    <citation type="submission" date="2020-01" db="EMBL/GenBank/DDBJ databases">
        <title>Whole genome and functional gene identification of agarase of Vibrio HN897.</title>
        <authorList>
            <person name="Liu Y."/>
            <person name="Zhao Z."/>
        </authorList>
    </citation>
    <scope>NUCLEOTIDE SEQUENCE [LARGE SCALE GENOMIC DNA]</scope>
    <source>
        <strain evidence="3 4">HN897</strain>
    </source>
</reference>
<gene>
    <name evidence="3" type="ORF">GT360_11555</name>
</gene>
<evidence type="ECO:0000256" key="2">
    <source>
        <dbReference type="SAM" id="SignalP"/>
    </source>
</evidence>
<accession>A0A7Z2T4A3</accession>
<feature type="compositionally biased region" description="Basic and acidic residues" evidence="1">
    <location>
        <begin position="44"/>
        <end position="71"/>
    </location>
</feature>
<feature type="region of interest" description="Disordered" evidence="1">
    <location>
        <begin position="44"/>
        <end position="81"/>
    </location>
</feature>
<dbReference type="Proteomes" id="UP000464262">
    <property type="component" value="Chromosome 1"/>
</dbReference>
<sequence length="81" mass="8904">MRTVLLMSAFLFPILASADVTISGDKMELSKDCLRLEGDNVKITSEECKSSKNKHDKDGDNRSVHGDDNPGKGHGKKKDKD</sequence>
<organism evidence="3 4">
    <name type="scientific">Vibrio astriarenae</name>
    <dbReference type="NCBI Taxonomy" id="1481923"/>
    <lineage>
        <taxon>Bacteria</taxon>
        <taxon>Pseudomonadati</taxon>
        <taxon>Pseudomonadota</taxon>
        <taxon>Gammaproteobacteria</taxon>
        <taxon>Vibrionales</taxon>
        <taxon>Vibrionaceae</taxon>
        <taxon>Vibrio</taxon>
    </lineage>
</organism>